<evidence type="ECO:0000313" key="4">
    <source>
        <dbReference type="Proteomes" id="UP000275356"/>
    </source>
</evidence>
<dbReference type="InterPro" id="IPR001509">
    <property type="entry name" value="Epimerase_deHydtase"/>
</dbReference>
<organism evidence="3 4">
    <name type="scientific">Salana multivorans</name>
    <dbReference type="NCBI Taxonomy" id="120377"/>
    <lineage>
        <taxon>Bacteria</taxon>
        <taxon>Bacillati</taxon>
        <taxon>Actinomycetota</taxon>
        <taxon>Actinomycetes</taxon>
        <taxon>Micrococcales</taxon>
        <taxon>Beutenbergiaceae</taxon>
        <taxon>Salana</taxon>
    </lineage>
</organism>
<dbReference type="EMBL" id="RKHQ01000001">
    <property type="protein sequence ID" value="ROR96809.1"/>
    <property type="molecule type" value="Genomic_DNA"/>
</dbReference>
<protein>
    <submittedName>
        <fullName evidence="3">Nucleoside-diphosphate-sugar epimerase</fullName>
    </submittedName>
</protein>
<gene>
    <name evidence="3" type="ORF">EDD28_1400</name>
</gene>
<sequence length="337" mass="37338">MPRSVGRVSALRVLFLGGTGTISSAVSPLAVASGIDLTLVTRGQSSRHAIPEGAHHLQADVRDPRALREALGGREWDVVVDWLAFHPDNVRDDLETFDGRTGQLVVISSASAYETPPRRVPVTESTPLRNPFWEYSRNKIAVEDVLVQAYRERGFPMTIVRPSHTYDRTKPPFSEGWTLVERLRRGAEVVVHGDGTSLWTLTHHEDFARGFVPLLGSSRAIGEAVHITSDDVLSWNQIVGVLADAAGAPEPRIVHVPSDAIHAVDERWGESLLGDKAHSMIFDNAKLRSLVPGYRATIPFELGAREMLAWYDADPARRVVDPVWEARLDSLVERFRV</sequence>
<reference evidence="3 4" key="1">
    <citation type="submission" date="2018-11" db="EMBL/GenBank/DDBJ databases">
        <title>Sequencing the genomes of 1000 actinobacteria strains.</title>
        <authorList>
            <person name="Klenk H.-P."/>
        </authorList>
    </citation>
    <scope>NUCLEOTIDE SEQUENCE [LARGE SCALE GENOMIC DNA]</scope>
    <source>
        <strain evidence="3 4">DSM 13521</strain>
    </source>
</reference>
<dbReference type="Proteomes" id="UP000275356">
    <property type="component" value="Unassembled WGS sequence"/>
</dbReference>
<evidence type="ECO:0000259" key="2">
    <source>
        <dbReference type="Pfam" id="PF01370"/>
    </source>
</evidence>
<dbReference type="SUPFAM" id="SSF51735">
    <property type="entry name" value="NAD(P)-binding Rossmann-fold domains"/>
    <property type="match status" value="1"/>
</dbReference>
<evidence type="ECO:0000256" key="1">
    <source>
        <dbReference type="ARBA" id="ARBA00007637"/>
    </source>
</evidence>
<dbReference type="Pfam" id="PF01370">
    <property type="entry name" value="Epimerase"/>
    <property type="match status" value="1"/>
</dbReference>
<name>A0A3N2DAK2_9MICO</name>
<keyword evidence="4" id="KW-1185">Reference proteome</keyword>
<comment type="similarity">
    <text evidence="1">Belongs to the NAD(P)-dependent epimerase/dehydratase family.</text>
</comment>
<dbReference type="PANTHER" id="PTHR43000">
    <property type="entry name" value="DTDP-D-GLUCOSE 4,6-DEHYDRATASE-RELATED"/>
    <property type="match status" value="1"/>
</dbReference>
<accession>A0A3N2DAK2</accession>
<comment type="caution">
    <text evidence="3">The sequence shown here is derived from an EMBL/GenBank/DDBJ whole genome shotgun (WGS) entry which is preliminary data.</text>
</comment>
<dbReference type="Gene3D" id="3.40.50.720">
    <property type="entry name" value="NAD(P)-binding Rossmann-like Domain"/>
    <property type="match status" value="1"/>
</dbReference>
<dbReference type="InterPro" id="IPR036291">
    <property type="entry name" value="NAD(P)-bd_dom_sf"/>
</dbReference>
<dbReference type="OrthoDB" id="9776016at2"/>
<feature type="domain" description="NAD-dependent epimerase/dehydratase" evidence="2">
    <location>
        <begin position="13"/>
        <end position="220"/>
    </location>
</feature>
<evidence type="ECO:0000313" key="3">
    <source>
        <dbReference type="EMBL" id="ROR96809.1"/>
    </source>
</evidence>
<proteinExistence type="inferred from homology"/>
<dbReference type="AlphaFoldDB" id="A0A3N2DAK2"/>